<dbReference type="NCBIfam" id="TIGR00231">
    <property type="entry name" value="small_GTP"/>
    <property type="match status" value="1"/>
</dbReference>
<evidence type="ECO:0000256" key="1">
    <source>
        <dbReference type="ARBA" id="ARBA00006270"/>
    </source>
</evidence>
<accession>A0AAE1CZZ7</accession>
<dbReference type="PRINTS" id="PR00449">
    <property type="entry name" value="RASTRNSFRMNG"/>
</dbReference>
<dbReference type="GO" id="GO:0005525">
    <property type="term" value="F:GTP binding"/>
    <property type="evidence" value="ECO:0007669"/>
    <property type="project" value="InterPro"/>
</dbReference>
<dbReference type="Pfam" id="PF00071">
    <property type="entry name" value="Ras"/>
    <property type="match status" value="1"/>
</dbReference>
<dbReference type="FunFam" id="3.40.50.300:FF:001447">
    <property type="entry name" value="Ras-related protein Rab-1B"/>
    <property type="match status" value="1"/>
</dbReference>
<proteinExistence type="inferred from homology"/>
<dbReference type="GO" id="GO:0003924">
    <property type="term" value="F:GTPase activity"/>
    <property type="evidence" value="ECO:0007669"/>
    <property type="project" value="InterPro"/>
</dbReference>
<dbReference type="CDD" id="cd00154">
    <property type="entry name" value="Rab"/>
    <property type="match status" value="1"/>
</dbReference>
<comment type="similarity">
    <text evidence="1">Belongs to the small GTPase superfamily. Rab family.</text>
</comment>
<dbReference type="PANTHER" id="PTHR47978">
    <property type="match status" value="1"/>
</dbReference>
<protein>
    <submittedName>
        <fullName evidence="3">Uncharacterized protein</fullName>
    </submittedName>
</protein>
<name>A0AAE1CZZ7_9GAST</name>
<keyword evidence="4" id="KW-1185">Reference proteome</keyword>
<keyword evidence="2" id="KW-0547">Nucleotide-binding</keyword>
<evidence type="ECO:0000256" key="2">
    <source>
        <dbReference type="ARBA" id="ARBA00022741"/>
    </source>
</evidence>
<reference evidence="3" key="1">
    <citation type="journal article" date="2023" name="G3 (Bethesda)">
        <title>A reference genome for the long-term kleptoplast-retaining sea slug Elysia crispata morphotype clarki.</title>
        <authorList>
            <person name="Eastman K.E."/>
            <person name="Pendleton A.L."/>
            <person name="Shaikh M.A."/>
            <person name="Suttiyut T."/>
            <person name="Ogas R."/>
            <person name="Tomko P."/>
            <person name="Gavelis G."/>
            <person name="Widhalm J.R."/>
            <person name="Wisecaver J.H."/>
        </authorList>
    </citation>
    <scope>NUCLEOTIDE SEQUENCE</scope>
    <source>
        <strain evidence="3">ECLA1</strain>
    </source>
</reference>
<dbReference type="SMART" id="SM00175">
    <property type="entry name" value="RAB"/>
    <property type="match status" value="1"/>
</dbReference>
<dbReference type="InterPro" id="IPR027417">
    <property type="entry name" value="P-loop_NTPase"/>
</dbReference>
<dbReference type="Gene3D" id="3.40.50.300">
    <property type="entry name" value="P-loop containing nucleotide triphosphate hydrolases"/>
    <property type="match status" value="1"/>
</dbReference>
<dbReference type="InterPro" id="IPR001806">
    <property type="entry name" value="Small_GTPase"/>
</dbReference>
<dbReference type="InterPro" id="IPR005225">
    <property type="entry name" value="Small_GTP-bd"/>
</dbReference>
<dbReference type="SMART" id="SM00173">
    <property type="entry name" value="RAS"/>
    <property type="match status" value="1"/>
</dbReference>
<organism evidence="3 4">
    <name type="scientific">Elysia crispata</name>
    <name type="common">lettuce slug</name>
    <dbReference type="NCBI Taxonomy" id="231223"/>
    <lineage>
        <taxon>Eukaryota</taxon>
        <taxon>Metazoa</taxon>
        <taxon>Spiralia</taxon>
        <taxon>Lophotrochozoa</taxon>
        <taxon>Mollusca</taxon>
        <taxon>Gastropoda</taxon>
        <taxon>Heterobranchia</taxon>
        <taxon>Euthyneura</taxon>
        <taxon>Panpulmonata</taxon>
        <taxon>Sacoglossa</taxon>
        <taxon>Placobranchoidea</taxon>
        <taxon>Plakobranchidae</taxon>
        <taxon>Elysia</taxon>
    </lineage>
</organism>
<sequence length="223" mass="25485">MDIGSSYVISSSVREYVYELRVALIGDADVGKTSISKAFTGDEKLKPQTRPTIGYEFGFTYRRYANGDSVRHVLVDTAGQERYSYALPNYMRNCDAVVVVYDVCVRATFEHLDRWLHIVHNSLSCDTPAILVGNKCDKVEERDVSWEEGKKKADSHNMYFLESSAKTGQQIHRIFDHLAVEIRDKKLHELFHGTKKRLSEMAFKLPKHDDSKKKRGCKACSLI</sequence>
<evidence type="ECO:0000313" key="4">
    <source>
        <dbReference type="Proteomes" id="UP001283361"/>
    </source>
</evidence>
<dbReference type="PROSITE" id="PS51419">
    <property type="entry name" value="RAB"/>
    <property type="match status" value="1"/>
</dbReference>
<dbReference type="PROSITE" id="PS51421">
    <property type="entry name" value="RAS"/>
    <property type="match status" value="1"/>
</dbReference>
<dbReference type="SMART" id="SM00174">
    <property type="entry name" value="RHO"/>
    <property type="match status" value="1"/>
</dbReference>
<dbReference type="Proteomes" id="UP001283361">
    <property type="component" value="Unassembled WGS sequence"/>
</dbReference>
<dbReference type="SUPFAM" id="SSF52540">
    <property type="entry name" value="P-loop containing nucleoside triphosphate hydrolases"/>
    <property type="match status" value="1"/>
</dbReference>
<evidence type="ECO:0000313" key="3">
    <source>
        <dbReference type="EMBL" id="KAK3748117.1"/>
    </source>
</evidence>
<dbReference type="AlphaFoldDB" id="A0AAE1CZZ7"/>
<gene>
    <name evidence="3" type="ORF">RRG08_040598</name>
</gene>
<comment type="caution">
    <text evidence="3">The sequence shown here is derived from an EMBL/GenBank/DDBJ whole genome shotgun (WGS) entry which is preliminary data.</text>
</comment>
<dbReference type="EMBL" id="JAWDGP010006047">
    <property type="protein sequence ID" value="KAK3748117.1"/>
    <property type="molecule type" value="Genomic_DNA"/>
</dbReference>